<keyword evidence="3 11" id="KW-0812">Transmembrane</keyword>
<organism evidence="13 14">
    <name type="scientific">Brachionus plicatilis</name>
    <name type="common">Marine rotifer</name>
    <name type="synonym">Brachionus muelleri</name>
    <dbReference type="NCBI Taxonomy" id="10195"/>
    <lineage>
        <taxon>Eukaryota</taxon>
        <taxon>Metazoa</taxon>
        <taxon>Spiralia</taxon>
        <taxon>Gnathifera</taxon>
        <taxon>Rotifera</taxon>
        <taxon>Eurotatoria</taxon>
        <taxon>Monogononta</taxon>
        <taxon>Pseudotrocha</taxon>
        <taxon>Ploima</taxon>
        <taxon>Brachionidae</taxon>
        <taxon>Brachionus</taxon>
    </lineage>
</organism>
<dbReference type="PROSITE" id="PS50042">
    <property type="entry name" value="CNMP_BINDING_3"/>
    <property type="match status" value="1"/>
</dbReference>
<dbReference type="Pfam" id="PF00027">
    <property type="entry name" value="cNMP_binding"/>
    <property type="match status" value="1"/>
</dbReference>
<dbReference type="InterPro" id="IPR018488">
    <property type="entry name" value="cNMP-bd_CS"/>
</dbReference>
<evidence type="ECO:0000313" key="14">
    <source>
        <dbReference type="Proteomes" id="UP000276133"/>
    </source>
</evidence>
<feature type="region of interest" description="Disordered" evidence="10">
    <location>
        <begin position="1"/>
        <end position="32"/>
    </location>
</feature>
<dbReference type="Gene3D" id="1.10.287.630">
    <property type="entry name" value="Helix hairpin bin"/>
    <property type="match status" value="1"/>
</dbReference>
<evidence type="ECO:0000256" key="5">
    <source>
        <dbReference type="ARBA" id="ARBA00023065"/>
    </source>
</evidence>
<evidence type="ECO:0000256" key="2">
    <source>
        <dbReference type="ARBA" id="ARBA00022448"/>
    </source>
</evidence>
<feature type="compositionally biased region" description="Low complexity" evidence="10">
    <location>
        <begin position="1"/>
        <end position="14"/>
    </location>
</feature>
<dbReference type="SUPFAM" id="SSF51206">
    <property type="entry name" value="cAMP-binding domain-like"/>
    <property type="match status" value="1"/>
</dbReference>
<evidence type="ECO:0000256" key="9">
    <source>
        <dbReference type="SAM" id="Coils"/>
    </source>
</evidence>
<sequence length="694" mass="80573">MELSSISINESSNNTVKNSVPPTPKDLNESFDEKKLRKVETCASYASINQMSSVSKYKQIKMYNDELEKHMKRQQSENEFCRQDSFLKKFSTRSHQVNENSSDNTTPISKRRSKKSIGPLNLAKLKNNGELNSLLKKNSSTEEKDDCIPVQMVVKSDKDNFKGYFNRKKKISLSSASTTSQTSSKQSSLKFYYQKILHKCNFFVLSPDDNCMFIWLFVLNVCIWYNMWLVIARQSFEKLQILFSSYWKIADLVSDTIYLLDIFVHFRTGYLEQGLLVYDSKKLALNYVKSSMFFLDIFSLLPLEIIQIWYGSMPILRFPRFFKLYRTSELYYMTESRTLYPNVWRVANLTHILFLLGHWFAGFYFLISKAEGFKGHWSYPEPVDEFALLPRMYLRCLYWSTLTLTTIGDLPPPETNWQWLKEMSNYRYLFSIAVHYLAVFVIALIVGQVGNVITNRNANRVEFERLLDGAKQYMRNHNVPTEMQKRVQRWYDYSWSRGRMNGAGDIHSIGLLPDKLKTELALHVNLETLRKVTIFQECQPEFLHDLVLKMRAFIFTPGDMICRKGEVAREMFIIADGVLEVIGENGQVLTKMYSGDFFGEIGILNIEGASNRRTADVRSVGYAELFSLSKEDVLSAVKDYPDAEKILIEYGKRRLNQNQNSSSISTSKINIKEPNENKSALHLIEEKAKINNTK</sequence>
<dbReference type="PANTHER" id="PTHR45638">
    <property type="entry name" value="CYCLIC NUCLEOTIDE-GATED CATION CHANNEL SUBUNIT A"/>
    <property type="match status" value="1"/>
</dbReference>
<feature type="transmembrane region" description="Helical" evidence="11">
    <location>
        <begin position="428"/>
        <end position="450"/>
    </location>
</feature>
<comment type="caution">
    <text evidence="13">The sequence shown here is derived from an EMBL/GenBank/DDBJ whole genome shotgun (WGS) entry which is preliminary data.</text>
</comment>
<keyword evidence="2" id="KW-0813">Transport</keyword>
<dbReference type="SUPFAM" id="SSF81324">
    <property type="entry name" value="Voltage-gated potassium channels"/>
    <property type="match status" value="1"/>
</dbReference>
<feature type="region of interest" description="Disordered" evidence="10">
    <location>
        <begin position="91"/>
        <end position="121"/>
    </location>
</feature>
<dbReference type="OrthoDB" id="421226at2759"/>
<dbReference type="InterPro" id="IPR005821">
    <property type="entry name" value="Ion_trans_dom"/>
</dbReference>
<evidence type="ECO:0000256" key="7">
    <source>
        <dbReference type="ARBA" id="ARBA00023286"/>
    </source>
</evidence>
<accession>A0A3M7RYF0</accession>
<keyword evidence="7" id="KW-1071">Ligand-gated ion channel</keyword>
<dbReference type="InterPro" id="IPR018490">
    <property type="entry name" value="cNMP-bd_dom_sf"/>
</dbReference>
<evidence type="ECO:0000256" key="4">
    <source>
        <dbReference type="ARBA" id="ARBA00022989"/>
    </source>
</evidence>
<evidence type="ECO:0000256" key="3">
    <source>
        <dbReference type="ARBA" id="ARBA00022692"/>
    </source>
</evidence>
<evidence type="ECO:0000256" key="6">
    <source>
        <dbReference type="ARBA" id="ARBA00023136"/>
    </source>
</evidence>
<feature type="compositionally biased region" description="Polar residues" evidence="10">
    <location>
        <begin position="93"/>
        <end position="108"/>
    </location>
</feature>
<dbReference type="PANTHER" id="PTHR45638:SF7">
    <property type="entry name" value="CYCLIC NUCLEOTIDE-GATED ION CHANNEL-LIKE, ISOFORM E"/>
    <property type="match status" value="1"/>
</dbReference>
<dbReference type="PROSITE" id="PS00889">
    <property type="entry name" value="CNMP_BINDING_2"/>
    <property type="match status" value="1"/>
</dbReference>
<feature type="coiled-coil region" evidence="9">
    <location>
        <begin position="57"/>
        <end position="84"/>
    </location>
</feature>
<dbReference type="GO" id="GO:0044877">
    <property type="term" value="F:protein-containing complex binding"/>
    <property type="evidence" value="ECO:0007669"/>
    <property type="project" value="TreeGrafter"/>
</dbReference>
<dbReference type="Gene3D" id="2.60.120.10">
    <property type="entry name" value="Jelly Rolls"/>
    <property type="match status" value="1"/>
</dbReference>
<feature type="non-terminal residue" evidence="13">
    <location>
        <position position="694"/>
    </location>
</feature>
<dbReference type="STRING" id="10195.A0A3M7RYF0"/>
<keyword evidence="9" id="KW-0175">Coiled coil</keyword>
<evidence type="ECO:0000256" key="10">
    <source>
        <dbReference type="SAM" id="MobiDB-lite"/>
    </source>
</evidence>
<dbReference type="AlphaFoldDB" id="A0A3M7RYF0"/>
<evidence type="ECO:0000256" key="11">
    <source>
        <dbReference type="SAM" id="Phobius"/>
    </source>
</evidence>
<evidence type="ECO:0000259" key="12">
    <source>
        <dbReference type="PROSITE" id="PS50042"/>
    </source>
</evidence>
<dbReference type="PROSITE" id="PS00888">
    <property type="entry name" value="CNMP_BINDING_1"/>
    <property type="match status" value="1"/>
</dbReference>
<proteinExistence type="predicted"/>
<reference evidence="13 14" key="1">
    <citation type="journal article" date="2018" name="Sci. Rep.">
        <title>Genomic signatures of local adaptation to the degree of environmental predictability in rotifers.</title>
        <authorList>
            <person name="Franch-Gras L."/>
            <person name="Hahn C."/>
            <person name="Garcia-Roger E.M."/>
            <person name="Carmona M.J."/>
            <person name="Serra M."/>
            <person name="Gomez A."/>
        </authorList>
    </citation>
    <scope>NUCLEOTIDE SEQUENCE [LARGE SCALE GENOMIC DNA]</scope>
    <source>
        <strain evidence="13">HYR1</strain>
    </source>
</reference>
<feature type="transmembrane region" description="Helical" evidence="11">
    <location>
        <begin position="212"/>
        <end position="231"/>
    </location>
</feature>
<dbReference type="Gene3D" id="1.10.287.70">
    <property type="match status" value="1"/>
</dbReference>
<dbReference type="SMART" id="SM00100">
    <property type="entry name" value="cNMP"/>
    <property type="match status" value="1"/>
</dbReference>
<feature type="transmembrane region" description="Helical" evidence="11">
    <location>
        <begin position="291"/>
        <end position="310"/>
    </location>
</feature>
<keyword evidence="5" id="KW-0406">Ion transport</keyword>
<keyword evidence="6 11" id="KW-0472">Membrane</keyword>
<keyword evidence="14" id="KW-1185">Reference proteome</keyword>
<evidence type="ECO:0000313" key="13">
    <source>
        <dbReference type="EMBL" id="RNA28502.1"/>
    </source>
</evidence>
<evidence type="ECO:0000256" key="8">
    <source>
        <dbReference type="ARBA" id="ARBA00023303"/>
    </source>
</evidence>
<gene>
    <name evidence="13" type="ORF">BpHYR1_006242</name>
</gene>
<dbReference type="InterPro" id="IPR000595">
    <property type="entry name" value="cNMP-bd_dom"/>
</dbReference>
<protein>
    <submittedName>
        <fullName evidence="13">Cyclic nucleotide-gated cation channel alpha-3-like isoform X2</fullName>
    </submittedName>
</protein>
<dbReference type="Pfam" id="PF00520">
    <property type="entry name" value="Ion_trans"/>
    <property type="match status" value="1"/>
</dbReference>
<keyword evidence="4 11" id="KW-1133">Transmembrane helix</keyword>
<dbReference type="EMBL" id="REGN01002383">
    <property type="protein sequence ID" value="RNA28502.1"/>
    <property type="molecule type" value="Genomic_DNA"/>
</dbReference>
<dbReference type="FunFam" id="1.10.287.630:FF:000001">
    <property type="entry name" value="Cyclic nucleotide-gated channel alpha 3"/>
    <property type="match status" value="1"/>
</dbReference>
<dbReference type="InterPro" id="IPR050866">
    <property type="entry name" value="CNG_cation_channel"/>
</dbReference>
<keyword evidence="8" id="KW-0407">Ion channel</keyword>
<name>A0A3M7RYF0_BRAPC</name>
<dbReference type="GO" id="GO:0016020">
    <property type="term" value="C:membrane"/>
    <property type="evidence" value="ECO:0007669"/>
    <property type="project" value="UniProtKB-SubCell"/>
</dbReference>
<feature type="domain" description="Cyclic nucleotide-binding" evidence="12">
    <location>
        <begin position="534"/>
        <end position="654"/>
    </location>
</feature>
<feature type="transmembrane region" description="Helical" evidence="11">
    <location>
        <begin position="346"/>
        <end position="367"/>
    </location>
</feature>
<comment type="subcellular location">
    <subcellularLocation>
        <location evidence="1">Membrane</location>
        <topology evidence="1">Multi-pass membrane protein</topology>
    </subcellularLocation>
</comment>
<dbReference type="GO" id="GO:0005221">
    <property type="term" value="F:intracellularly cyclic nucleotide-activated monoatomic cation channel activity"/>
    <property type="evidence" value="ECO:0007669"/>
    <property type="project" value="InterPro"/>
</dbReference>
<dbReference type="CDD" id="cd00038">
    <property type="entry name" value="CAP_ED"/>
    <property type="match status" value="1"/>
</dbReference>
<evidence type="ECO:0000256" key="1">
    <source>
        <dbReference type="ARBA" id="ARBA00004141"/>
    </source>
</evidence>
<dbReference type="Proteomes" id="UP000276133">
    <property type="component" value="Unassembled WGS sequence"/>
</dbReference>
<dbReference type="InterPro" id="IPR014710">
    <property type="entry name" value="RmlC-like_jellyroll"/>
</dbReference>